<protein>
    <recommendedName>
        <fullName evidence="6">RING-type domain-containing protein</fullName>
    </recommendedName>
</protein>
<gene>
    <name evidence="7" type="ORF">OE88DRAFT_1663051</name>
</gene>
<proteinExistence type="predicted"/>
<evidence type="ECO:0000256" key="3">
    <source>
        <dbReference type="ARBA" id="ARBA00022833"/>
    </source>
</evidence>
<dbReference type="OrthoDB" id="336240at2759"/>
<dbReference type="InterPro" id="IPR017907">
    <property type="entry name" value="Znf_RING_CS"/>
</dbReference>
<dbReference type="SUPFAM" id="SSF54928">
    <property type="entry name" value="RNA-binding domain, RBD"/>
    <property type="match status" value="1"/>
</dbReference>
<keyword evidence="3" id="KW-0862">Zinc</keyword>
<dbReference type="SUPFAM" id="SSF57850">
    <property type="entry name" value="RING/U-box"/>
    <property type="match status" value="1"/>
</dbReference>
<evidence type="ECO:0000259" key="6">
    <source>
        <dbReference type="PROSITE" id="PS50089"/>
    </source>
</evidence>
<feature type="region of interest" description="Disordered" evidence="5">
    <location>
        <begin position="675"/>
        <end position="698"/>
    </location>
</feature>
<feature type="compositionally biased region" description="Polar residues" evidence="5">
    <location>
        <begin position="182"/>
        <end position="206"/>
    </location>
</feature>
<dbReference type="EMBL" id="ML213516">
    <property type="protein sequence ID" value="TFK49461.1"/>
    <property type="molecule type" value="Genomic_DNA"/>
</dbReference>
<evidence type="ECO:0000256" key="2">
    <source>
        <dbReference type="ARBA" id="ARBA00022771"/>
    </source>
</evidence>
<evidence type="ECO:0000313" key="8">
    <source>
        <dbReference type="Proteomes" id="UP000305948"/>
    </source>
</evidence>
<dbReference type="InterPro" id="IPR013083">
    <property type="entry name" value="Znf_RING/FYVE/PHD"/>
</dbReference>
<keyword evidence="1" id="KW-0479">Metal-binding</keyword>
<sequence length="728" mass="78812">MPATTTKHAFSFPMIPASAPTTPAPASRSSKSERQVFSPVTPQHLNRGYRHQMNSPITPGSTMSTPYTPLSLRSFASSDASILDTPITVPTGKRLSLSMSPEVHMHHKNRNSVADVTDNWRSRAKENGIRVTASQESRYADDESSDLEYSENVSAAQSANDQALLPPAFLSTHRRARALSQSNVNAQPSSPQVHSTPDRQTLASLNTPPPKTVNINKLKMKGSMTDPAYTRRRPAFGQPNVELFDIDEDDYTPYFPQAQLLSPSASFSDPFHFRSLSPITEGGLHYDIQEHEPVESTNCSVCGRSGHSLAILVPCSHPLCSGCLTSALNIVGEKDMQCAVCNTGVNDFHLKNVTMTGAGSGSASRASPQLQEDSFFPKGFDDVGLLFDRFQGASTPVEEVSRPGEYPVLRIDNVPWDITPTAIATWLKHPVVHAHVLLDRKGKTLSHAYAEMANEDAMKKALRTAQNSVLGKGKRARGVTVTRSSQEELMKALFPSWQGAFDGSRPSLAGLTNDVVISTLGSGLLSEAELNALLHLIRSPDSHFLKVPSLPFHSLISILSKFPADVDSRVFWSSKLRDALYDVTSSGLHALITRVNEKQEQEWMELLQRLGEIALDCQAFTPQQTTCLADMLEAVPGMHFASQVVPSSHMHLASPAQSPETSFASASSSIEVSMQSAPPGLSLQAPPGLPRPASRASPSADAFGALAREFGVDAHLVEALAQRLSGIQ</sequence>
<reference evidence="7 8" key="1">
    <citation type="journal article" date="2019" name="Nat. Ecol. Evol.">
        <title>Megaphylogeny resolves global patterns of mushroom evolution.</title>
        <authorList>
            <person name="Varga T."/>
            <person name="Krizsan K."/>
            <person name="Foldi C."/>
            <person name="Dima B."/>
            <person name="Sanchez-Garcia M."/>
            <person name="Sanchez-Ramirez S."/>
            <person name="Szollosi G.J."/>
            <person name="Szarkandi J.G."/>
            <person name="Papp V."/>
            <person name="Albert L."/>
            <person name="Andreopoulos W."/>
            <person name="Angelini C."/>
            <person name="Antonin V."/>
            <person name="Barry K.W."/>
            <person name="Bougher N.L."/>
            <person name="Buchanan P."/>
            <person name="Buyck B."/>
            <person name="Bense V."/>
            <person name="Catcheside P."/>
            <person name="Chovatia M."/>
            <person name="Cooper J."/>
            <person name="Damon W."/>
            <person name="Desjardin D."/>
            <person name="Finy P."/>
            <person name="Geml J."/>
            <person name="Haridas S."/>
            <person name="Hughes K."/>
            <person name="Justo A."/>
            <person name="Karasinski D."/>
            <person name="Kautmanova I."/>
            <person name="Kiss B."/>
            <person name="Kocsube S."/>
            <person name="Kotiranta H."/>
            <person name="LaButti K.M."/>
            <person name="Lechner B.E."/>
            <person name="Liimatainen K."/>
            <person name="Lipzen A."/>
            <person name="Lukacs Z."/>
            <person name="Mihaltcheva S."/>
            <person name="Morgado L.N."/>
            <person name="Niskanen T."/>
            <person name="Noordeloos M.E."/>
            <person name="Ohm R.A."/>
            <person name="Ortiz-Santana B."/>
            <person name="Ovrebo C."/>
            <person name="Racz N."/>
            <person name="Riley R."/>
            <person name="Savchenko A."/>
            <person name="Shiryaev A."/>
            <person name="Soop K."/>
            <person name="Spirin V."/>
            <person name="Szebenyi C."/>
            <person name="Tomsovsky M."/>
            <person name="Tulloss R.E."/>
            <person name="Uehling J."/>
            <person name="Grigoriev I.V."/>
            <person name="Vagvolgyi C."/>
            <person name="Papp T."/>
            <person name="Martin F.M."/>
            <person name="Miettinen O."/>
            <person name="Hibbett D.S."/>
            <person name="Nagy L.G."/>
        </authorList>
    </citation>
    <scope>NUCLEOTIDE SEQUENCE [LARGE SCALE GENOMIC DNA]</scope>
    <source>
        <strain evidence="7 8">OMC1185</strain>
    </source>
</reference>
<feature type="domain" description="RING-type" evidence="6">
    <location>
        <begin position="299"/>
        <end position="342"/>
    </location>
</feature>
<keyword evidence="2 4" id="KW-0863">Zinc-finger</keyword>
<dbReference type="AlphaFoldDB" id="A0A5C3N6R6"/>
<dbReference type="STRING" id="5364.A0A5C3N6R6"/>
<keyword evidence="8" id="KW-1185">Reference proteome</keyword>
<dbReference type="InterPro" id="IPR035979">
    <property type="entry name" value="RBD_domain_sf"/>
</dbReference>
<evidence type="ECO:0000256" key="5">
    <source>
        <dbReference type="SAM" id="MobiDB-lite"/>
    </source>
</evidence>
<dbReference type="Proteomes" id="UP000305948">
    <property type="component" value="Unassembled WGS sequence"/>
</dbReference>
<dbReference type="SMART" id="SM00360">
    <property type="entry name" value="RRM"/>
    <property type="match status" value="1"/>
</dbReference>
<accession>A0A5C3N6R6</accession>
<evidence type="ECO:0000313" key="7">
    <source>
        <dbReference type="EMBL" id="TFK49461.1"/>
    </source>
</evidence>
<organism evidence="7 8">
    <name type="scientific">Heliocybe sulcata</name>
    <dbReference type="NCBI Taxonomy" id="5364"/>
    <lineage>
        <taxon>Eukaryota</taxon>
        <taxon>Fungi</taxon>
        <taxon>Dikarya</taxon>
        <taxon>Basidiomycota</taxon>
        <taxon>Agaricomycotina</taxon>
        <taxon>Agaricomycetes</taxon>
        <taxon>Gloeophyllales</taxon>
        <taxon>Gloeophyllaceae</taxon>
        <taxon>Heliocybe</taxon>
    </lineage>
</organism>
<feature type="region of interest" description="Disordered" evidence="5">
    <location>
        <begin position="1"/>
        <end position="37"/>
    </location>
</feature>
<dbReference type="InterPro" id="IPR001841">
    <property type="entry name" value="Znf_RING"/>
</dbReference>
<evidence type="ECO:0000256" key="4">
    <source>
        <dbReference type="PROSITE-ProRule" id="PRU00175"/>
    </source>
</evidence>
<feature type="region of interest" description="Disordered" evidence="5">
    <location>
        <begin position="133"/>
        <end position="160"/>
    </location>
</feature>
<feature type="compositionally biased region" description="Polar residues" evidence="5">
    <location>
        <begin position="151"/>
        <end position="160"/>
    </location>
</feature>
<dbReference type="PROSITE" id="PS50089">
    <property type="entry name" value="ZF_RING_2"/>
    <property type="match status" value="1"/>
</dbReference>
<dbReference type="GO" id="GO:0003723">
    <property type="term" value="F:RNA binding"/>
    <property type="evidence" value="ECO:0007669"/>
    <property type="project" value="InterPro"/>
</dbReference>
<name>A0A5C3N6R6_9AGAM</name>
<feature type="region of interest" description="Disordered" evidence="5">
    <location>
        <begin position="182"/>
        <end position="213"/>
    </location>
</feature>
<dbReference type="PROSITE" id="PS00518">
    <property type="entry name" value="ZF_RING_1"/>
    <property type="match status" value="1"/>
</dbReference>
<evidence type="ECO:0000256" key="1">
    <source>
        <dbReference type="ARBA" id="ARBA00022723"/>
    </source>
</evidence>
<dbReference type="Gene3D" id="3.30.40.10">
    <property type="entry name" value="Zinc/RING finger domain, C3HC4 (zinc finger)"/>
    <property type="match status" value="1"/>
</dbReference>
<dbReference type="InterPro" id="IPR012677">
    <property type="entry name" value="Nucleotide-bd_a/b_plait_sf"/>
</dbReference>
<feature type="compositionally biased region" description="Low complexity" evidence="5">
    <location>
        <begin position="16"/>
        <end position="29"/>
    </location>
</feature>
<dbReference type="InterPro" id="IPR000504">
    <property type="entry name" value="RRM_dom"/>
</dbReference>
<dbReference type="Gene3D" id="3.30.70.330">
    <property type="match status" value="1"/>
</dbReference>
<dbReference type="GO" id="GO:0008270">
    <property type="term" value="F:zinc ion binding"/>
    <property type="evidence" value="ECO:0007669"/>
    <property type="project" value="UniProtKB-KW"/>
</dbReference>